<evidence type="ECO:0000256" key="1">
    <source>
        <dbReference type="ARBA" id="ARBA00006885"/>
    </source>
</evidence>
<dbReference type="Gene3D" id="3.30.530.20">
    <property type="match status" value="1"/>
</dbReference>
<dbReference type="GO" id="GO:0048039">
    <property type="term" value="F:ubiquinone binding"/>
    <property type="evidence" value="ECO:0007669"/>
    <property type="project" value="InterPro"/>
</dbReference>
<keyword evidence="6" id="KW-1185">Reference proteome</keyword>
<evidence type="ECO:0000313" key="6">
    <source>
        <dbReference type="Proteomes" id="UP000193648"/>
    </source>
</evidence>
<feature type="domain" description="Coenzyme Q-binding protein COQ10 START" evidence="4">
    <location>
        <begin position="68"/>
        <end position="218"/>
    </location>
</feature>
<dbReference type="PANTHER" id="PTHR12901:SF10">
    <property type="entry name" value="COENZYME Q-BINDING PROTEIN COQ10, MITOCHONDRIAL"/>
    <property type="match status" value="1"/>
</dbReference>
<evidence type="ECO:0000256" key="2">
    <source>
        <dbReference type="ARBA" id="ARBA00011814"/>
    </source>
</evidence>
<dbReference type="EMBL" id="MCFF01000001">
    <property type="protein sequence ID" value="ORZ29006.1"/>
    <property type="molecule type" value="Genomic_DNA"/>
</dbReference>
<protein>
    <recommendedName>
        <fullName evidence="4">Coenzyme Q-binding protein COQ10 START domain-containing protein</fullName>
    </recommendedName>
</protein>
<dbReference type="SUPFAM" id="SSF55961">
    <property type="entry name" value="Bet v1-like"/>
    <property type="match status" value="1"/>
</dbReference>
<comment type="function">
    <text evidence="3">Required for the function of coenzyme Q in the respiratory chain. May serve as a chaperone or may be involved in the transport of Q6 from its site of synthesis to the catalytic sites of the respiratory complexes.</text>
</comment>
<organism evidence="5 6">
    <name type="scientific">Lobosporangium transversale</name>
    <dbReference type="NCBI Taxonomy" id="64571"/>
    <lineage>
        <taxon>Eukaryota</taxon>
        <taxon>Fungi</taxon>
        <taxon>Fungi incertae sedis</taxon>
        <taxon>Mucoromycota</taxon>
        <taxon>Mortierellomycotina</taxon>
        <taxon>Mortierellomycetes</taxon>
        <taxon>Mortierellales</taxon>
        <taxon>Mortierellaceae</taxon>
        <taxon>Lobosporangium</taxon>
    </lineage>
</organism>
<dbReference type="CDD" id="cd07813">
    <property type="entry name" value="COQ10p_like"/>
    <property type="match status" value="1"/>
</dbReference>
<dbReference type="InterPro" id="IPR023393">
    <property type="entry name" value="START-like_dom_sf"/>
</dbReference>
<comment type="subunit">
    <text evidence="2">Interacts with coenzyme Q.</text>
</comment>
<evidence type="ECO:0000313" key="5">
    <source>
        <dbReference type="EMBL" id="ORZ29006.1"/>
    </source>
</evidence>
<dbReference type="STRING" id="64571.A0A1Y2H399"/>
<reference evidence="5 6" key="1">
    <citation type="submission" date="2016-07" db="EMBL/GenBank/DDBJ databases">
        <title>Pervasive Adenine N6-methylation of Active Genes in Fungi.</title>
        <authorList>
            <consortium name="DOE Joint Genome Institute"/>
            <person name="Mondo S.J."/>
            <person name="Dannebaum R.O."/>
            <person name="Kuo R.C."/>
            <person name="Labutti K."/>
            <person name="Haridas S."/>
            <person name="Kuo A."/>
            <person name="Salamov A."/>
            <person name="Ahrendt S.R."/>
            <person name="Lipzen A."/>
            <person name="Sullivan W."/>
            <person name="Andreopoulos W.B."/>
            <person name="Clum A."/>
            <person name="Lindquist E."/>
            <person name="Daum C."/>
            <person name="Ramamoorthy G.K."/>
            <person name="Gryganskyi A."/>
            <person name="Culley D."/>
            <person name="Magnuson J.K."/>
            <person name="James T.Y."/>
            <person name="O'Malley M.A."/>
            <person name="Stajich J.E."/>
            <person name="Spatafora J.W."/>
            <person name="Visel A."/>
            <person name="Grigoriev I.V."/>
        </authorList>
    </citation>
    <scope>NUCLEOTIDE SEQUENCE [LARGE SCALE GENOMIC DNA]</scope>
    <source>
        <strain evidence="5 6">NRRL 3116</strain>
    </source>
</reference>
<evidence type="ECO:0000259" key="4">
    <source>
        <dbReference type="Pfam" id="PF03364"/>
    </source>
</evidence>
<dbReference type="InterPro" id="IPR044996">
    <property type="entry name" value="COQ10-like"/>
</dbReference>
<dbReference type="AlphaFoldDB" id="A0A1Y2H399"/>
<dbReference type="PANTHER" id="PTHR12901">
    <property type="entry name" value="SPERM PROTEIN HOMOLOG"/>
    <property type="match status" value="1"/>
</dbReference>
<dbReference type="GO" id="GO:0045333">
    <property type="term" value="P:cellular respiration"/>
    <property type="evidence" value="ECO:0007669"/>
    <property type="project" value="InterPro"/>
</dbReference>
<dbReference type="FunCoup" id="A0A1Y2H399">
    <property type="interactions" value="208"/>
</dbReference>
<name>A0A1Y2H399_9FUNG</name>
<dbReference type="GO" id="GO:0005739">
    <property type="term" value="C:mitochondrion"/>
    <property type="evidence" value="ECO:0007669"/>
    <property type="project" value="TreeGrafter"/>
</dbReference>
<gene>
    <name evidence="5" type="ORF">BCR41DRAFT_330521</name>
</gene>
<evidence type="ECO:0000256" key="3">
    <source>
        <dbReference type="ARBA" id="ARBA00024947"/>
    </source>
</evidence>
<sequence length="229" mass="26488">MLQTLFSRGYRHGKRSTIASIRTIALDIVVQKQPQQCRSFISLPKLPNLPNLLKPLTSSRQYKDRILVKYSQQEFYELVANVDDYQNFLPWCTYSKMSKPSPDNTVEPDPALSQLGIGFNSVQERYVSTVTCQEPWTVRAVSYDSKLFKELATTWRFTPNIPKASTLEATLDHELQERHDYPSCWVDFEIQFEFASPVHASMSSLFFDQVSKEMLKAFIKRAETLFGPR</sequence>
<dbReference type="RefSeq" id="XP_021886679.1">
    <property type="nucleotide sequence ID" value="XM_022021753.1"/>
</dbReference>
<dbReference type="OrthoDB" id="292693at2759"/>
<proteinExistence type="inferred from homology"/>
<dbReference type="GeneID" id="33563597"/>
<dbReference type="Proteomes" id="UP000193648">
    <property type="component" value="Unassembled WGS sequence"/>
</dbReference>
<comment type="similarity">
    <text evidence="1">Belongs to the COQ10 family.</text>
</comment>
<dbReference type="InParanoid" id="A0A1Y2H399"/>
<dbReference type="Pfam" id="PF03364">
    <property type="entry name" value="Polyketide_cyc"/>
    <property type="match status" value="1"/>
</dbReference>
<dbReference type="InterPro" id="IPR005031">
    <property type="entry name" value="COQ10_START"/>
</dbReference>
<accession>A0A1Y2H399</accession>
<comment type="caution">
    <text evidence="5">The sequence shown here is derived from an EMBL/GenBank/DDBJ whole genome shotgun (WGS) entry which is preliminary data.</text>
</comment>